<reference evidence="2" key="1">
    <citation type="submission" date="2021-05" db="EMBL/GenBank/DDBJ databases">
        <authorList>
            <person name="Alioto T."/>
            <person name="Alioto T."/>
            <person name="Gomez Garrido J."/>
        </authorList>
    </citation>
    <scope>NUCLEOTIDE SEQUENCE</scope>
</reference>
<name>A0A8D8Y864_9HEMI</name>
<organism evidence="2">
    <name type="scientific">Cacopsylla melanoneura</name>
    <dbReference type="NCBI Taxonomy" id="428564"/>
    <lineage>
        <taxon>Eukaryota</taxon>
        <taxon>Metazoa</taxon>
        <taxon>Ecdysozoa</taxon>
        <taxon>Arthropoda</taxon>
        <taxon>Hexapoda</taxon>
        <taxon>Insecta</taxon>
        <taxon>Pterygota</taxon>
        <taxon>Neoptera</taxon>
        <taxon>Paraneoptera</taxon>
        <taxon>Hemiptera</taxon>
        <taxon>Sternorrhyncha</taxon>
        <taxon>Psylloidea</taxon>
        <taxon>Psyllidae</taxon>
        <taxon>Psyllinae</taxon>
        <taxon>Cacopsylla</taxon>
    </lineage>
</organism>
<evidence type="ECO:0000313" key="2">
    <source>
        <dbReference type="EMBL" id="CAG6722703.1"/>
    </source>
</evidence>
<keyword evidence="1" id="KW-0732">Signal</keyword>
<evidence type="ECO:0008006" key="3">
    <source>
        <dbReference type="Google" id="ProtNLM"/>
    </source>
</evidence>
<feature type="chain" id="PRO_5034147292" description="Secreted protein" evidence="1">
    <location>
        <begin position="32"/>
        <end position="111"/>
    </location>
</feature>
<proteinExistence type="predicted"/>
<sequence>MCLGGRKSEPHRRSLCLVTLVVIVRRTNTAAATVALIITPGSVRIKISPPTIPGPKRTTTNIPGIVSSPIVNIIHIPVIVTIVDIPGIRISHSTTHNESTTIDVSRPRRRV</sequence>
<dbReference type="EMBL" id="HBUF01364264">
    <property type="protein sequence ID" value="CAG6722703.1"/>
    <property type="molecule type" value="Transcribed_RNA"/>
</dbReference>
<dbReference type="AlphaFoldDB" id="A0A8D8Y864"/>
<feature type="signal peptide" evidence="1">
    <location>
        <begin position="1"/>
        <end position="31"/>
    </location>
</feature>
<protein>
    <recommendedName>
        <fullName evidence="3">Secreted protein</fullName>
    </recommendedName>
</protein>
<accession>A0A8D8Y864</accession>
<evidence type="ECO:0000256" key="1">
    <source>
        <dbReference type="SAM" id="SignalP"/>
    </source>
</evidence>